<comment type="caution">
    <text evidence="3">The sequence shown here is derived from an EMBL/GenBank/DDBJ whole genome shotgun (WGS) entry which is preliminary data.</text>
</comment>
<dbReference type="Proteomes" id="UP000608071">
    <property type="component" value="Unassembled WGS sequence"/>
</dbReference>
<evidence type="ECO:0000259" key="1">
    <source>
        <dbReference type="Pfam" id="PF08874"/>
    </source>
</evidence>
<dbReference type="RefSeq" id="WP_191801275.1">
    <property type="nucleotide sequence ID" value="NZ_JACSQL010000006.1"/>
</dbReference>
<dbReference type="InterPro" id="IPR014973">
    <property type="entry name" value="DUF1835"/>
</dbReference>
<protein>
    <submittedName>
        <fullName evidence="3">DUF1835 domain-containing protein</fullName>
    </submittedName>
</protein>
<evidence type="ECO:0000259" key="2">
    <source>
        <dbReference type="Pfam" id="PF12395"/>
    </source>
</evidence>
<feature type="domain" description="DUF1835" evidence="1">
    <location>
        <begin position="62"/>
        <end position="183"/>
    </location>
</feature>
<dbReference type="Pfam" id="PF08874">
    <property type="entry name" value="DUF1835"/>
    <property type="match status" value="1"/>
</dbReference>
<dbReference type="EMBL" id="JACSQL010000006">
    <property type="protein sequence ID" value="MBD7969360.1"/>
    <property type="molecule type" value="Genomic_DNA"/>
</dbReference>
<feature type="domain" description="DUF3658" evidence="2">
    <location>
        <begin position="221"/>
        <end position="331"/>
    </location>
</feature>
<organism evidence="3 4">
    <name type="scientific">Paenibacillus gallinarum</name>
    <dbReference type="NCBI Taxonomy" id="2762232"/>
    <lineage>
        <taxon>Bacteria</taxon>
        <taxon>Bacillati</taxon>
        <taxon>Bacillota</taxon>
        <taxon>Bacilli</taxon>
        <taxon>Bacillales</taxon>
        <taxon>Paenibacillaceae</taxon>
        <taxon>Paenibacillus</taxon>
    </lineage>
</organism>
<gene>
    <name evidence="3" type="ORF">H9647_14895</name>
</gene>
<sequence length="339" mass="40322">MEDQDVRQALLAYLYTVKQYKEEPDQKDIFISDIVHIYNELVVTPEEAAKQRLVPNRKTETVHIVFGHSTAGSVRQAIKQLSLQKSDGIICFPDLFSVGPIWKLHEPEGRRYREEWMRTHLDPEYTDNNFTHHGELNPIQMVQQIPEQARIVIWDGDSAHEKIGSRYVQYLLKEYKNEIIEINAVRICERKYNIPKHQQYYRHTGEIRTEDLIEVFHEMKRIYPLTTEQRSKYEQEWLRYAESKQVLRLWDNGEVNTVEENYLDDYLLHTVYKLQSRSNQDGFLKAARIVGEAMGYLEQYIGDSFFEYRLRSLIYEGKLEIRGVPSAMRYYSVRINLSE</sequence>
<keyword evidence="4" id="KW-1185">Reference proteome</keyword>
<reference evidence="3 4" key="1">
    <citation type="submission" date="2020-08" db="EMBL/GenBank/DDBJ databases">
        <title>A Genomic Blueprint of the Chicken Gut Microbiome.</title>
        <authorList>
            <person name="Gilroy R."/>
            <person name="Ravi A."/>
            <person name="Getino M."/>
            <person name="Pursley I."/>
            <person name="Horton D.L."/>
            <person name="Alikhan N.-F."/>
            <person name="Baker D."/>
            <person name="Gharbi K."/>
            <person name="Hall N."/>
            <person name="Watson M."/>
            <person name="Adriaenssens E.M."/>
            <person name="Foster-Nyarko E."/>
            <person name="Jarju S."/>
            <person name="Secka A."/>
            <person name="Antonio M."/>
            <person name="Oren A."/>
            <person name="Chaudhuri R."/>
            <person name="La Ragione R.M."/>
            <person name="Hildebrand F."/>
            <person name="Pallen M.J."/>
        </authorList>
    </citation>
    <scope>NUCLEOTIDE SEQUENCE [LARGE SCALE GENOMIC DNA]</scope>
    <source>
        <strain evidence="3 4">Sa2BVA9</strain>
    </source>
</reference>
<proteinExistence type="predicted"/>
<name>A0ABR8T159_9BACL</name>
<dbReference type="InterPro" id="IPR022123">
    <property type="entry name" value="DUF3658"/>
</dbReference>
<evidence type="ECO:0000313" key="4">
    <source>
        <dbReference type="Proteomes" id="UP000608071"/>
    </source>
</evidence>
<accession>A0ABR8T159</accession>
<dbReference type="Pfam" id="PF12395">
    <property type="entry name" value="DUF3658"/>
    <property type="match status" value="1"/>
</dbReference>
<evidence type="ECO:0000313" key="3">
    <source>
        <dbReference type="EMBL" id="MBD7969360.1"/>
    </source>
</evidence>